<accession>A0A2N0PZ44</accession>
<dbReference type="VEuPathDB" id="FungiDB:FUN_015690"/>
<dbReference type="VEuPathDB" id="FungiDB:RhiirFUN_013687"/>
<comment type="caution">
    <text evidence="4">The sequence shown here is derived from an EMBL/GenBank/DDBJ whole genome shotgun (WGS) entry which is preliminary data.</text>
</comment>
<sequence length="266" mass="31381">MSSNATNIERRNDNNKNNKICFNCKRPRHYARDCRAPRTPRTSRKVKSKPLTTRSQNTRISKRTRVFKHKETKSKKKVAWSEKDDRYRQEIIKYARTYANAEQEVFSILGTSVIEDVQYAISLLNEQYKAETWPDQFKPKYDLSLTEEALVAGRNLIEFSNLTAKLHQELNYDPYWAINETSRILSKIRGVAYDDDDLEWYDLGERDNSIEDNAPNRDELYERIGKALAFLKHKHDNKTPEMWYSRVRGPFTEELPNNPNNPQTLL</sequence>
<evidence type="ECO:0000256" key="1">
    <source>
        <dbReference type="PROSITE-ProRule" id="PRU00047"/>
    </source>
</evidence>
<dbReference type="GO" id="GO:0003676">
    <property type="term" value="F:nucleic acid binding"/>
    <property type="evidence" value="ECO:0007669"/>
    <property type="project" value="InterPro"/>
</dbReference>
<dbReference type="VEuPathDB" id="FungiDB:RhiirA1_470597"/>
<dbReference type="Gene3D" id="4.10.60.10">
    <property type="entry name" value="Zinc finger, CCHC-type"/>
    <property type="match status" value="1"/>
</dbReference>
<keyword evidence="1" id="KW-0862">Zinc</keyword>
<feature type="domain" description="CCHC-type" evidence="3">
    <location>
        <begin position="21"/>
        <end position="35"/>
    </location>
</feature>
<evidence type="ECO:0000313" key="5">
    <source>
        <dbReference type="Proteomes" id="UP000232722"/>
    </source>
</evidence>
<reference evidence="4 5" key="1">
    <citation type="submission" date="2016-04" db="EMBL/GenBank/DDBJ databases">
        <title>Genome analyses suggest a sexual origin of heterokaryosis in a supposedly ancient asexual fungus.</title>
        <authorList>
            <person name="Ropars J."/>
            <person name="Sedzielewska K."/>
            <person name="Noel J."/>
            <person name="Charron P."/>
            <person name="Farinelli L."/>
            <person name="Marton T."/>
            <person name="Kruger M."/>
            <person name="Pelin A."/>
            <person name="Brachmann A."/>
            <person name="Corradi N."/>
        </authorList>
    </citation>
    <scope>NUCLEOTIDE SEQUENCE [LARGE SCALE GENOMIC DNA]</scope>
    <source>
        <strain evidence="4 5">A5</strain>
    </source>
</reference>
<dbReference type="InterPro" id="IPR036875">
    <property type="entry name" value="Znf_CCHC_sf"/>
</dbReference>
<dbReference type="GO" id="GO:0008270">
    <property type="term" value="F:zinc ion binding"/>
    <property type="evidence" value="ECO:0007669"/>
    <property type="project" value="UniProtKB-KW"/>
</dbReference>
<dbReference type="PROSITE" id="PS50158">
    <property type="entry name" value="ZF_CCHC"/>
    <property type="match status" value="1"/>
</dbReference>
<dbReference type="SMART" id="SM00343">
    <property type="entry name" value="ZnF_C2HC"/>
    <property type="match status" value="1"/>
</dbReference>
<evidence type="ECO:0000313" key="4">
    <source>
        <dbReference type="EMBL" id="PKC12102.1"/>
    </source>
</evidence>
<feature type="region of interest" description="Disordered" evidence="2">
    <location>
        <begin position="35"/>
        <end position="56"/>
    </location>
</feature>
<dbReference type="AlphaFoldDB" id="A0A2N0PZ44"/>
<gene>
    <name evidence="4" type="ORF">RhiirA5_412243</name>
</gene>
<protein>
    <recommendedName>
        <fullName evidence="3">CCHC-type domain-containing protein</fullName>
    </recommendedName>
</protein>
<reference evidence="4 5" key="2">
    <citation type="submission" date="2017-09" db="EMBL/GenBank/DDBJ databases">
        <title>Extensive intraspecific genome diversity in a model arbuscular mycorrhizal fungus.</title>
        <authorList>
            <person name="Chen E.C."/>
            <person name="Morin E."/>
            <person name="Beaudet D."/>
            <person name="Noel J."/>
            <person name="Ndikumana S."/>
            <person name="Charron P."/>
            <person name="St-Onge C."/>
            <person name="Giorgi J."/>
            <person name="Grigoriev I.V."/>
            <person name="Roux C."/>
            <person name="Martin F.M."/>
            <person name="Corradi N."/>
        </authorList>
    </citation>
    <scope>NUCLEOTIDE SEQUENCE [LARGE SCALE GENOMIC DNA]</scope>
    <source>
        <strain evidence="4 5">A5</strain>
    </source>
</reference>
<dbReference type="EMBL" id="LLXJ01000269">
    <property type="protein sequence ID" value="PKC12102.1"/>
    <property type="molecule type" value="Genomic_DNA"/>
</dbReference>
<dbReference type="Proteomes" id="UP000232722">
    <property type="component" value="Unassembled WGS sequence"/>
</dbReference>
<keyword evidence="1" id="KW-0479">Metal-binding</keyword>
<dbReference type="InterPro" id="IPR001878">
    <property type="entry name" value="Znf_CCHC"/>
</dbReference>
<proteinExistence type="predicted"/>
<evidence type="ECO:0000259" key="3">
    <source>
        <dbReference type="PROSITE" id="PS50158"/>
    </source>
</evidence>
<organism evidence="4 5">
    <name type="scientific">Rhizophagus irregularis</name>
    <dbReference type="NCBI Taxonomy" id="588596"/>
    <lineage>
        <taxon>Eukaryota</taxon>
        <taxon>Fungi</taxon>
        <taxon>Fungi incertae sedis</taxon>
        <taxon>Mucoromycota</taxon>
        <taxon>Glomeromycotina</taxon>
        <taxon>Glomeromycetes</taxon>
        <taxon>Glomerales</taxon>
        <taxon>Glomeraceae</taxon>
        <taxon>Rhizophagus</taxon>
    </lineage>
</organism>
<evidence type="ECO:0000256" key="2">
    <source>
        <dbReference type="SAM" id="MobiDB-lite"/>
    </source>
</evidence>
<name>A0A2N0PZ44_9GLOM</name>
<keyword evidence="1" id="KW-0863">Zinc-finger</keyword>
<dbReference type="SUPFAM" id="SSF57756">
    <property type="entry name" value="Retrovirus zinc finger-like domains"/>
    <property type="match status" value="1"/>
</dbReference>